<evidence type="ECO:0000256" key="1">
    <source>
        <dbReference type="SAM" id="MobiDB-lite"/>
    </source>
</evidence>
<feature type="compositionally biased region" description="Low complexity" evidence="1">
    <location>
        <begin position="86"/>
        <end position="101"/>
    </location>
</feature>
<dbReference type="RefSeq" id="WP_190248102.1">
    <property type="nucleotide sequence ID" value="NZ_BMPI01000003.1"/>
</dbReference>
<sequence>MGRRWLLAGLAWLVTAALTTAVAIGAVNSLRRGIFGPADAPPMSEAEVQARLSPSAPDGGSPAATQGPTPAPSSSGGVPSGGVPSGGVPSSPAAPPSGGAPKALPTDGGTIVAVCDGNGLARLVSWTPRPGWEADHVVAGPAPAASLRFKARSGGGDVRALITCAGDQPTLALTGDD</sequence>
<dbReference type="EMBL" id="BMPI01000003">
    <property type="protein sequence ID" value="GGM07580.1"/>
    <property type="molecule type" value="Genomic_DNA"/>
</dbReference>
<comment type="caution">
    <text evidence="2">The sequence shown here is derived from an EMBL/GenBank/DDBJ whole genome shotgun (WGS) entry which is preliminary data.</text>
</comment>
<dbReference type="Proteomes" id="UP000642070">
    <property type="component" value="Unassembled WGS sequence"/>
</dbReference>
<reference evidence="2" key="1">
    <citation type="journal article" date="2014" name="Int. J. Syst. Evol. Microbiol.">
        <title>Complete genome sequence of Corynebacterium casei LMG S-19264T (=DSM 44701T), isolated from a smear-ripened cheese.</title>
        <authorList>
            <consortium name="US DOE Joint Genome Institute (JGI-PGF)"/>
            <person name="Walter F."/>
            <person name="Albersmeier A."/>
            <person name="Kalinowski J."/>
            <person name="Ruckert C."/>
        </authorList>
    </citation>
    <scope>NUCLEOTIDE SEQUENCE</scope>
    <source>
        <strain evidence="2">JCM 19831</strain>
    </source>
</reference>
<reference evidence="2" key="2">
    <citation type="submission" date="2020-09" db="EMBL/GenBank/DDBJ databases">
        <authorList>
            <person name="Sun Q."/>
            <person name="Ohkuma M."/>
        </authorList>
    </citation>
    <scope>NUCLEOTIDE SEQUENCE</scope>
    <source>
        <strain evidence="2">JCM 19831</strain>
    </source>
</reference>
<keyword evidence="3" id="KW-1185">Reference proteome</keyword>
<proteinExistence type="predicted"/>
<dbReference type="AlphaFoldDB" id="A0A917WII7"/>
<accession>A0A917WII7</accession>
<name>A0A917WII7_9ACTN</name>
<evidence type="ECO:0000313" key="3">
    <source>
        <dbReference type="Proteomes" id="UP000642070"/>
    </source>
</evidence>
<organism evidence="2 3">
    <name type="scientific">Dactylosporangium sucinum</name>
    <dbReference type="NCBI Taxonomy" id="1424081"/>
    <lineage>
        <taxon>Bacteria</taxon>
        <taxon>Bacillati</taxon>
        <taxon>Actinomycetota</taxon>
        <taxon>Actinomycetes</taxon>
        <taxon>Micromonosporales</taxon>
        <taxon>Micromonosporaceae</taxon>
        <taxon>Dactylosporangium</taxon>
    </lineage>
</organism>
<gene>
    <name evidence="2" type="ORF">GCM10007977_005790</name>
</gene>
<feature type="compositionally biased region" description="Low complexity" evidence="1">
    <location>
        <begin position="59"/>
        <end position="77"/>
    </location>
</feature>
<evidence type="ECO:0000313" key="2">
    <source>
        <dbReference type="EMBL" id="GGM07580.1"/>
    </source>
</evidence>
<protein>
    <submittedName>
        <fullName evidence="2">Uncharacterized protein</fullName>
    </submittedName>
</protein>
<feature type="region of interest" description="Disordered" evidence="1">
    <location>
        <begin position="41"/>
        <end position="105"/>
    </location>
</feature>